<dbReference type="KEGG" id="mtm:MYCTH_2304104"/>
<evidence type="ECO:0008006" key="4">
    <source>
        <dbReference type="Google" id="ProtNLM"/>
    </source>
</evidence>
<evidence type="ECO:0000313" key="2">
    <source>
        <dbReference type="EMBL" id="AEO57668.1"/>
    </source>
</evidence>
<sequence>MATCALCSSFSMTVQDFATVLVYLLLQYLAMNLFAYTLKPEDHVERRPKPNHPVSQPPPPARQDEPQPPISTVTRAACLRYAQRLYPGATILEAEPQGRCSYTLFLPPDDRHSGTILQFRPPRHRIDLCITAAAETIFGNLVPHTEFHSVLTPCQCQCQYRFRGPRSSHCSPPSSSSSSSPSSSLSSSSSSSSSSHPHQHRSRSRSRSHEVSRPSHGPGGRCPHKHQDGASGTVVLYTHSLLPGTPLSTLLTRQQQQRRRREGGGGAQSPGLELVVRALARRYFAPSYRHALAPDSPRLPAAKRAVGWSLRRAVARLAGAAADGLPGAATAAAVAAVTAVGGWLEEVEHGLPWALTHGDLVGGGNLLVSAGGGGGGDDEGEKEEAGYDEDKDDGQEAPELTLTGLVDWAEGEWLPFGVGLYGLEEVLGRTVTDEETGSRRFEYFSDAERLRAAFWDELVREVPALAPGTELRERVEKARLLGLLLWSVTPRLFHSEERPR</sequence>
<gene>
    <name evidence="2" type="ORF">MYCTH_2304104</name>
</gene>
<dbReference type="GeneID" id="11507539"/>
<evidence type="ECO:0000313" key="3">
    <source>
        <dbReference type="Proteomes" id="UP000007322"/>
    </source>
</evidence>
<dbReference type="STRING" id="573729.G2QE85"/>
<dbReference type="AlphaFoldDB" id="G2QE85"/>
<organism evidence="2 3">
    <name type="scientific">Thermothelomyces thermophilus (strain ATCC 42464 / BCRC 31852 / DSM 1799)</name>
    <name type="common">Sporotrichum thermophile</name>
    <dbReference type="NCBI Taxonomy" id="573729"/>
    <lineage>
        <taxon>Eukaryota</taxon>
        <taxon>Fungi</taxon>
        <taxon>Dikarya</taxon>
        <taxon>Ascomycota</taxon>
        <taxon>Pezizomycotina</taxon>
        <taxon>Sordariomycetes</taxon>
        <taxon>Sordariomycetidae</taxon>
        <taxon>Sordariales</taxon>
        <taxon>Chaetomiaceae</taxon>
        <taxon>Thermothelomyces</taxon>
    </lineage>
</organism>
<dbReference type="eggNOG" id="ENOG502S0H8">
    <property type="taxonomic scope" value="Eukaryota"/>
</dbReference>
<accession>G2QE85</accession>
<feature type="compositionally biased region" description="Pro residues" evidence="1">
    <location>
        <begin position="55"/>
        <end position="69"/>
    </location>
</feature>
<dbReference type="RefSeq" id="XP_003662913.1">
    <property type="nucleotide sequence ID" value="XM_003662865.1"/>
</dbReference>
<feature type="compositionally biased region" description="Acidic residues" evidence="1">
    <location>
        <begin position="376"/>
        <end position="396"/>
    </location>
</feature>
<name>G2QE85_THET4</name>
<feature type="region of interest" description="Disordered" evidence="1">
    <location>
        <begin position="246"/>
        <end position="269"/>
    </location>
</feature>
<feature type="compositionally biased region" description="Basic residues" evidence="1">
    <location>
        <begin position="197"/>
        <end position="206"/>
    </location>
</feature>
<protein>
    <recommendedName>
        <fullName evidence="4">Aminoglycoside phosphotransferase domain-containing protein</fullName>
    </recommendedName>
</protein>
<feature type="compositionally biased region" description="Low complexity" evidence="1">
    <location>
        <begin position="167"/>
        <end position="196"/>
    </location>
</feature>
<reference evidence="2 3" key="1">
    <citation type="journal article" date="2011" name="Nat. Biotechnol.">
        <title>Comparative genomic analysis of the thermophilic biomass-degrading fungi Myceliophthora thermophila and Thielavia terrestris.</title>
        <authorList>
            <person name="Berka R.M."/>
            <person name="Grigoriev I.V."/>
            <person name="Otillar R."/>
            <person name="Salamov A."/>
            <person name="Grimwood J."/>
            <person name="Reid I."/>
            <person name="Ishmael N."/>
            <person name="John T."/>
            <person name="Darmond C."/>
            <person name="Moisan M.-C."/>
            <person name="Henrissat B."/>
            <person name="Coutinho P.M."/>
            <person name="Lombard V."/>
            <person name="Natvig D.O."/>
            <person name="Lindquist E."/>
            <person name="Schmutz J."/>
            <person name="Lucas S."/>
            <person name="Harris P."/>
            <person name="Powlowski J."/>
            <person name="Bellemare A."/>
            <person name="Taylor D."/>
            <person name="Butler G."/>
            <person name="de Vries R.P."/>
            <person name="Allijn I.E."/>
            <person name="van den Brink J."/>
            <person name="Ushinsky S."/>
            <person name="Storms R."/>
            <person name="Powell A.J."/>
            <person name="Paulsen I.T."/>
            <person name="Elbourne L.D.H."/>
            <person name="Baker S.E."/>
            <person name="Magnuson J."/>
            <person name="LaBoissiere S."/>
            <person name="Clutterbuck A.J."/>
            <person name="Martinez D."/>
            <person name="Wogulis M."/>
            <person name="de Leon A.L."/>
            <person name="Rey M.W."/>
            <person name="Tsang A."/>
        </authorList>
    </citation>
    <scope>NUCLEOTIDE SEQUENCE [LARGE SCALE GENOMIC DNA]</scope>
    <source>
        <strain evidence="3">ATCC 42464 / BCRC 31852 / DSM 1799</strain>
    </source>
</reference>
<feature type="region of interest" description="Disordered" evidence="1">
    <location>
        <begin position="369"/>
        <end position="396"/>
    </location>
</feature>
<feature type="compositionally biased region" description="Low complexity" evidence="1">
    <location>
        <begin position="246"/>
        <end position="255"/>
    </location>
</feature>
<proteinExistence type="predicted"/>
<dbReference type="OMA" id="LWHGIAF"/>
<dbReference type="InParanoid" id="G2QE85"/>
<dbReference type="VEuPathDB" id="FungiDB:MYCTH_2304104"/>
<dbReference type="EMBL" id="CP003004">
    <property type="protein sequence ID" value="AEO57668.1"/>
    <property type="molecule type" value="Genomic_DNA"/>
</dbReference>
<feature type="region of interest" description="Disordered" evidence="1">
    <location>
        <begin position="44"/>
        <end position="69"/>
    </location>
</feature>
<keyword evidence="3" id="KW-1185">Reference proteome</keyword>
<dbReference type="HOGENOM" id="CLU_038193_2_0_1"/>
<evidence type="ECO:0000256" key="1">
    <source>
        <dbReference type="SAM" id="MobiDB-lite"/>
    </source>
</evidence>
<feature type="region of interest" description="Disordered" evidence="1">
    <location>
        <begin position="167"/>
        <end position="229"/>
    </location>
</feature>
<dbReference type="Proteomes" id="UP000007322">
    <property type="component" value="Chromosome 3"/>
</dbReference>
<dbReference type="OrthoDB" id="5598852at2759"/>